<dbReference type="RefSeq" id="XP_035685839.1">
    <property type="nucleotide sequence ID" value="XM_035829946.1"/>
</dbReference>
<feature type="chain" id="PRO_5039912717" evidence="1">
    <location>
        <begin position="22"/>
        <end position="92"/>
    </location>
</feature>
<dbReference type="Proteomes" id="UP000001554">
    <property type="component" value="Chromosome 9"/>
</dbReference>
<gene>
    <name evidence="3" type="primary">LOC118422409</name>
</gene>
<accession>A0A9J7LMV2</accession>
<proteinExistence type="predicted"/>
<feature type="signal peptide" evidence="1">
    <location>
        <begin position="1"/>
        <end position="21"/>
    </location>
</feature>
<reference evidence="3" key="2">
    <citation type="submission" date="2025-08" db="UniProtKB">
        <authorList>
            <consortium name="RefSeq"/>
        </authorList>
    </citation>
    <scope>IDENTIFICATION</scope>
    <source>
        <strain evidence="3">S238N-H82</strain>
        <tissue evidence="3">Testes</tissue>
    </source>
</reference>
<protein>
    <submittedName>
        <fullName evidence="3">Uncharacterized protein LOC118422409 isoform X2</fullName>
    </submittedName>
</protein>
<organism evidence="2 3">
    <name type="scientific">Branchiostoma floridae</name>
    <name type="common">Florida lancelet</name>
    <name type="synonym">Amphioxus</name>
    <dbReference type="NCBI Taxonomy" id="7739"/>
    <lineage>
        <taxon>Eukaryota</taxon>
        <taxon>Metazoa</taxon>
        <taxon>Chordata</taxon>
        <taxon>Cephalochordata</taxon>
        <taxon>Leptocardii</taxon>
        <taxon>Amphioxiformes</taxon>
        <taxon>Branchiostomatidae</taxon>
        <taxon>Branchiostoma</taxon>
    </lineage>
</organism>
<dbReference type="GeneID" id="118422409"/>
<evidence type="ECO:0000256" key="1">
    <source>
        <dbReference type="SAM" id="SignalP"/>
    </source>
</evidence>
<sequence length="92" mass="9679">MYLKLLILLVLAAAIIADVAAQEEPPGGMGKGVVSAFVAVVSAGDPGSMPTVTSPKLASLETWETPMLLQMETVKKAKENKRLGLPPIYTGR</sequence>
<keyword evidence="2" id="KW-1185">Reference proteome</keyword>
<keyword evidence="1" id="KW-0732">Signal</keyword>
<evidence type="ECO:0000313" key="3">
    <source>
        <dbReference type="RefSeq" id="XP_035685839.1"/>
    </source>
</evidence>
<evidence type="ECO:0000313" key="2">
    <source>
        <dbReference type="Proteomes" id="UP000001554"/>
    </source>
</evidence>
<name>A0A9J7LMV2_BRAFL</name>
<dbReference type="AlphaFoldDB" id="A0A9J7LMV2"/>
<reference evidence="2" key="1">
    <citation type="journal article" date="2020" name="Nat. Ecol. Evol.">
        <title>Deeply conserved synteny resolves early events in vertebrate evolution.</title>
        <authorList>
            <person name="Simakov O."/>
            <person name="Marletaz F."/>
            <person name="Yue J.X."/>
            <person name="O'Connell B."/>
            <person name="Jenkins J."/>
            <person name="Brandt A."/>
            <person name="Calef R."/>
            <person name="Tung C.H."/>
            <person name="Huang T.K."/>
            <person name="Schmutz J."/>
            <person name="Satoh N."/>
            <person name="Yu J.K."/>
            <person name="Putnam N.H."/>
            <person name="Green R.E."/>
            <person name="Rokhsar D.S."/>
        </authorList>
    </citation>
    <scope>NUCLEOTIDE SEQUENCE [LARGE SCALE GENOMIC DNA]</scope>
    <source>
        <strain evidence="2">S238N-H82</strain>
    </source>
</reference>